<keyword evidence="2" id="KW-1185">Reference proteome</keyword>
<dbReference type="AlphaFoldDB" id="F2RNU3"/>
<gene>
    <name evidence="1" type="ORF">TESG_00558</name>
</gene>
<organism evidence="1 2">
    <name type="scientific">Trichophyton tonsurans (strain CBS 112818)</name>
    <name type="common">Scalp ringworm fungus</name>
    <dbReference type="NCBI Taxonomy" id="647933"/>
    <lineage>
        <taxon>Eukaryota</taxon>
        <taxon>Fungi</taxon>
        <taxon>Dikarya</taxon>
        <taxon>Ascomycota</taxon>
        <taxon>Pezizomycotina</taxon>
        <taxon>Eurotiomycetes</taxon>
        <taxon>Eurotiomycetidae</taxon>
        <taxon>Onygenales</taxon>
        <taxon>Arthrodermataceae</taxon>
        <taxon>Trichophyton</taxon>
    </lineage>
</organism>
<evidence type="ECO:0000313" key="1">
    <source>
        <dbReference type="EMBL" id="EGD92999.1"/>
    </source>
</evidence>
<name>F2RNU3_TRIT1</name>
<dbReference type="Proteomes" id="UP000009172">
    <property type="component" value="Unassembled WGS sequence"/>
</dbReference>
<dbReference type="HOGENOM" id="CLU_2225105_0_0_1"/>
<evidence type="ECO:0000313" key="2">
    <source>
        <dbReference type="Proteomes" id="UP000009172"/>
    </source>
</evidence>
<sequence>MDTPKLQDWTELSELPFDYEDFNLSPTTFNNFCEEFLQTNADEFMATATTASEQYKLAELEEKVASMERSMEAVIEYMKKVEIWMKDVKEGLRMLSEPPKSPVILE</sequence>
<proteinExistence type="predicted"/>
<dbReference type="EMBL" id="GG698478">
    <property type="protein sequence ID" value="EGD92999.1"/>
    <property type="molecule type" value="Genomic_DNA"/>
</dbReference>
<accession>F2RNU3</accession>
<reference evidence="2" key="1">
    <citation type="journal article" date="2012" name="MBio">
        <title>Comparative genome analysis of Trichophyton rubrum and related dermatophytes reveals candidate genes involved in infection.</title>
        <authorList>
            <person name="Martinez D.A."/>
            <person name="Oliver B.G."/>
            <person name="Graeser Y."/>
            <person name="Goldberg J.M."/>
            <person name="Li W."/>
            <person name="Martinez-Rossi N.M."/>
            <person name="Monod M."/>
            <person name="Shelest E."/>
            <person name="Barton R.C."/>
            <person name="Birch E."/>
            <person name="Brakhage A.A."/>
            <person name="Chen Z."/>
            <person name="Gurr S.J."/>
            <person name="Heiman D."/>
            <person name="Heitman J."/>
            <person name="Kosti I."/>
            <person name="Rossi A."/>
            <person name="Saif S."/>
            <person name="Samalova M."/>
            <person name="Saunders C.W."/>
            <person name="Shea T."/>
            <person name="Summerbell R.C."/>
            <person name="Xu J."/>
            <person name="Young S."/>
            <person name="Zeng Q."/>
            <person name="Birren B.W."/>
            <person name="Cuomo C.A."/>
            <person name="White T.C."/>
        </authorList>
    </citation>
    <scope>NUCLEOTIDE SEQUENCE [LARGE SCALE GENOMIC DNA]</scope>
    <source>
        <strain evidence="2">CBS 112818</strain>
    </source>
</reference>
<protein>
    <submittedName>
        <fullName evidence="1">Uncharacterized protein</fullName>
    </submittedName>
</protein>